<protein>
    <recommendedName>
        <fullName evidence="3">Peptidase MA-like domain-containing protein</fullName>
    </recommendedName>
</protein>
<dbReference type="EMBL" id="JBHSPH010000002">
    <property type="protein sequence ID" value="MFC5861987.1"/>
    <property type="molecule type" value="Genomic_DNA"/>
</dbReference>
<sequence length="253" mass="28809">MFLFSSRVKLPVTDEDRLWVDEGFARLEGMVGRQRMLDAKVRLPVDADFPDRFDGSEAAAERMFERICGYMEVDGEKIDFELMRDDQRSLRELLPEWSARPESNTGGLYMPSAPDAETSERCVVAVNAGRLKDPVGLVAVIAHELCHVILLEGGLIDPDVVDHEPMTDLLTVFLGFGVFTANAAARFSQYQDGQKQGWSMQKLGYLPEQVFGYALAKFARERGERKPVWDRYLETAVRDYFTRSCVWLEKHES</sequence>
<evidence type="ECO:0000313" key="2">
    <source>
        <dbReference type="Proteomes" id="UP001596091"/>
    </source>
</evidence>
<gene>
    <name evidence="1" type="ORF">ACFPT7_06760</name>
</gene>
<comment type="caution">
    <text evidence="1">The sequence shown here is derived from an EMBL/GenBank/DDBJ whole genome shotgun (WGS) entry which is preliminary data.</text>
</comment>
<proteinExistence type="predicted"/>
<evidence type="ECO:0000313" key="1">
    <source>
        <dbReference type="EMBL" id="MFC5861987.1"/>
    </source>
</evidence>
<reference evidence="2" key="1">
    <citation type="journal article" date="2019" name="Int. J. Syst. Evol. Microbiol.">
        <title>The Global Catalogue of Microorganisms (GCM) 10K type strain sequencing project: providing services to taxonomists for standard genome sequencing and annotation.</title>
        <authorList>
            <consortium name="The Broad Institute Genomics Platform"/>
            <consortium name="The Broad Institute Genome Sequencing Center for Infectious Disease"/>
            <person name="Wu L."/>
            <person name="Ma J."/>
        </authorList>
    </citation>
    <scope>NUCLEOTIDE SEQUENCE [LARGE SCALE GENOMIC DNA]</scope>
    <source>
        <strain evidence="2">JCM 4087</strain>
    </source>
</reference>
<dbReference type="RefSeq" id="WP_263337925.1">
    <property type="nucleotide sequence ID" value="NZ_JAGSYH010000004.1"/>
</dbReference>
<evidence type="ECO:0008006" key="3">
    <source>
        <dbReference type="Google" id="ProtNLM"/>
    </source>
</evidence>
<name>A0ABW1EFF0_9BACT</name>
<dbReference type="Proteomes" id="UP001596091">
    <property type="component" value="Unassembled WGS sequence"/>
</dbReference>
<keyword evidence="2" id="KW-1185">Reference proteome</keyword>
<organism evidence="1 2">
    <name type="scientific">Acidicapsa dinghuensis</name>
    <dbReference type="NCBI Taxonomy" id="2218256"/>
    <lineage>
        <taxon>Bacteria</taxon>
        <taxon>Pseudomonadati</taxon>
        <taxon>Acidobacteriota</taxon>
        <taxon>Terriglobia</taxon>
        <taxon>Terriglobales</taxon>
        <taxon>Acidobacteriaceae</taxon>
        <taxon>Acidicapsa</taxon>
    </lineage>
</organism>
<accession>A0ABW1EFF0</accession>